<feature type="transmembrane region" description="Helical" evidence="2">
    <location>
        <begin position="143"/>
        <end position="164"/>
    </location>
</feature>
<feature type="transmembrane region" description="Helical" evidence="2">
    <location>
        <begin position="382"/>
        <end position="400"/>
    </location>
</feature>
<dbReference type="GO" id="GO:0016747">
    <property type="term" value="F:acyltransferase activity, transferring groups other than amino-acyl groups"/>
    <property type="evidence" value="ECO:0007669"/>
    <property type="project" value="InterPro"/>
</dbReference>
<feature type="compositionally biased region" description="Polar residues" evidence="1">
    <location>
        <begin position="16"/>
        <end position="25"/>
    </location>
</feature>
<feature type="transmembrane region" description="Helical" evidence="2">
    <location>
        <begin position="106"/>
        <end position="123"/>
    </location>
</feature>
<feature type="region of interest" description="Disordered" evidence="1">
    <location>
        <begin position="1"/>
        <end position="25"/>
    </location>
</feature>
<feature type="transmembrane region" description="Helical" evidence="2">
    <location>
        <begin position="254"/>
        <end position="273"/>
    </location>
</feature>
<dbReference type="InterPro" id="IPR002656">
    <property type="entry name" value="Acyl_transf_3_dom"/>
</dbReference>
<feature type="transmembrane region" description="Helical" evidence="2">
    <location>
        <begin position="316"/>
        <end position="336"/>
    </location>
</feature>
<dbReference type="EMBL" id="CZQA01000001">
    <property type="protein sequence ID" value="CUS32138.1"/>
    <property type="molecule type" value="Genomic_DNA"/>
</dbReference>
<feature type="transmembrane region" description="Helical" evidence="2">
    <location>
        <begin position="412"/>
        <end position="431"/>
    </location>
</feature>
<dbReference type="AlphaFoldDB" id="A0A0S4L601"/>
<keyword evidence="4" id="KW-0012">Acyltransferase</keyword>
<proteinExistence type="predicted"/>
<dbReference type="STRING" id="1742972.COMA1_10443"/>
<dbReference type="PANTHER" id="PTHR23028:SF131">
    <property type="entry name" value="BLR2367 PROTEIN"/>
    <property type="match status" value="1"/>
</dbReference>
<keyword evidence="5" id="KW-1185">Reference proteome</keyword>
<accession>A0A0S4L601</accession>
<dbReference type="Pfam" id="PF01757">
    <property type="entry name" value="Acyl_transf_3"/>
    <property type="match status" value="1"/>
</dbReference>
<feature type="domain" description="Acyltransferase 3" evidence="3">
    <location>
        <begin position="103"/>
        <end position="424"/>
    </location>
</feature>
<organism evidence="4 5">
    <name type="scientific">Candidatus Nitrospira nitrosa</name>
    <dbReference type="NCBI Taxonomy" id="1742972"/>
    <lineage>
        <taxon>Bacteria</taxon>
        <taxon>Pseudomonadati</taxon>
        <taxon>Nitrospirota</taxon>
        <taxon>Nitrospiria</taxon>
        <taxon>Nitrospirales</taxon>
        <taxon>Nitrospiraceae</taxon>
        <taxon>Nitrospira</taxon>
    </lineage>
</organism>
<sequence>MRWLQQRVNPPEAADNPQQLKAESKNGDATTCVSLVAGNGTKQDYLQEADFTGKPVMAGQQYWTSVWFSSRVASPVTTETPALPPYDRFTVRLFIFPMNKLPSLQALRGIAVLGVVAFHSLSIEQKYSGGDILLPDLLRVGQSGVDLFFVISGFVMVTVTEGRFERSSEIMRFLWGRITRIYPTYWFYFFLTAAVFLVKPNWVNSSQGHQAQLISSFLLLPSNHLPLVMVAWSLIHELWFYLAFTILLRFHERFLFPSLLVWGAIVTILNLLVTVADLSATARIALHPYSLEFIIGALTGISLSKEHAPKLSARNAVLTIVFVLSIGLPIIYGFDILKQEGILRAGIIGTLYGFLVFSVVTLEQFHKLAAPKSLQFIGDISYTVYLSHVLVLSAIGRLWLIASPAPNSLLDNVLACIMMLAVVVGYGWIGYRMVEQPILQVSHRLRARWFENGLCPRSCHNQ</sequence>
<evidence type="ECO:0000259" key="3">
    <source>
        <dbReference type="Pfam" id="PF01757"/>
    </source>
</evidence>
<evidence type="ECO:0000256" key="1">
    <source>
        <dbReference type="SAM" id="MobiDB-lite"/>
    </source>
</evidence>
<dbReference type="GO" id="GO:0000271">
    <property type="term" value="P:polysaccharide biosynthetic process"/>
    <property type="evidence" value="ECO:0007669"/>
    <property type="project" value="TreeGrafter"/>
</dbReference>
<dbReference type="PANTHER" id="PTHR23028">
    <property type="entry name" value="ACETYLTRANSFERASE"/>
    <property type="match status" value="1"/>
</dbReference>
<evidence type="ECO:0000313" key="4">
    <source>
        <dbReference type="EMBL" id="CUS32138.1"/>
    </source>
</evidence>
<feature type="transmembrane region" description="Helical" evidence="2">
    <location>
        <begin position="223"/>
        <end position="242"/>
    </location>
</feature>
<keyword evidence="4" id="KW-0808">Transferase</keyword>
<evidence type="ECO:0000313" key="5">
    <source>
        <dbReference type="Proteomes" id="UP000199032"/>
    </source>
</evidence>
<evidence type="ECO:0000256" key="2">
    <source>
        <dbReference type="SAM" id="Phobius"/>
    </source>
</evidence>
<keyword evidence="2" id="KW-0812">Transmembrane</keyword>
<feature type="transmembrane region" description="Helical" evidence="2">
    <location>
        <begin position="342"/>
        <end position="362"/>
    </location>
</feature>
<name>A0A0S4L601_9BACT</name>
<dbReference type="Proteomes" id="UP000199032">
    <property type="component" value="Unassembled WGS sequence"/>
</dbReference>
<protein>
    <submittedName>
        <fullName evidence="4">Acyltransferase (Modular protein)</fullName>
    </submittedName>
</protein>
<reference evidence="4 5" key="1">
    <citation type="submission" date="2015-10" db="EMBL/GenBank/DDBJ databases">
        <authorList>
            <person name="Gilbert D.G."/>
        </authorList>
    </citation>
    <scope>NUCLEOTIDE SEQUENCE [LARGE SCALE GENOMIC DNA]</scope>
    <source>
        <strain evidence="4">COMA1</strain>
    </source>
</reference>
<keyword evidence="2" id="KW-1133">Transmembrane helix</keyword>
<dbReference type="InterPro" id="IPR050879">
    <property type="entry name" value="Acyltransferase_3"/>
</dbReference>
<keyword evidence="2" id="KW-0472">Membrane</keyword>
<feature type="transmembrane region" description="Helical" evidence="2">
    <location>
        <begin position="185"/>
        <end position="203"/>
    </location>
</feature>
<dbReference type="GO" id="GO:0016020">
    <property type="term" value="C:membrane"/>
    <property type="evidence" value="ECO:0007669"/>
    <property type="project" value="TreeGrafter"/>
</dbReference>
<gene>
    <name evidence="4" type="ORF">COMA1_10443</name>
</gene>